<dbReference type="Gene3D" id="3.60.15.10">
    <property type="entry name" value="Ribonuclease Z/Hydroxyacylglutathione hydrolase-like"/>
    <property type="match status" value="1"/>
</dbReference>
<keyword evidence="3" id="KW-1185">Reference proteome</keyword>
<dbReference type="EMBL" id="FMUX01000002">
    <property type="protein sequence ID" value="SCX97201.1"/>
    <property type="molecule type" value="Genomic_DNA"/>
</dbReference>
<dbReference type="Pfam" id="PF00753">
    <property type="entry name" value="Lactamase_B"/>
    <property type="match status" value="1"/>
</dbReference>
<dbReference type="SUPFAM" id="SSF56281">
    <property type="entry name" value="Metallo-hydrolase/oxidoreductase"/>
    <property type="match status" value="1"/>
</dbReference>
<dbReference type="OrthoDB" id="9784009at2"/>
<sequence>MVVSLGDDVSLIVNAGYGGSNCLYVDGECRVLVETGGGEGLSDIDPDGVDLIINTHRHIDHVKGNGLFPRARVCVHSKERSAMGDVDLVAASGGWHRLMGGGFQDYMDEFPVAPDLLYQERPVHGTLTDGEVIDCGRTRMEVLHTPGHTAGHCALFFPEEEILFAGDICLTAVGPNYADPDADIDELMGSIDRLMALKPKALVSSHSKQVFNGSSAEVLAEFRGRILQREERVLAAIGEQPADIHALAARRLIYPRHPTCFVVFWEKSMIEKHLLRLEKAGLAEVSEEGLWHAV</sequence>
<evidence type="ECO:0000313" key="2">
    <source>
        <dbReference type="EMBL" id="SCX97201.1"/>
    </source>
</evidence>
<dbReference type="PANTHER" id="PTHR23131:SF0">
    <property type="entry name" value="ENDORIBONUCLEASE LACTB2"/>
    <property type="match status" value="1"/>
</dbReference>
<gene>
    <name evidence="2" type="ORF">SAMN05216233_102369</name>
</gene>
<dbReference type="RefSeq" id="WP_092208869.1">
    <property type="nucleotide sequence ID" value="NZ_FMUX01000002.1"/>
</dbReference>
<feature type="domain" description="Metallo-beta-lactamase" evidence="1">
    <location>
        <begin position="19"/>
        <end position="206"/>
    </location>
</feature>
<dbReference type="InterPro" id="IPR001279">
    <property type="entry name" value="Metallo-B-lactamas"/>
</dbReference>
<evidence type="ECO:0000259" key="1">
    <source>
        <dbReference type="SMART" id="SM00849"/>
    </source>
</evidence>
<dbReference type="InterPro" id="IPR036866">
    <property type="entry name" value="RibonucZ/Hydroxyglut_hydro"/>
</dbReference>
<dbReference type="STRING" id="419481.SAMN05216233_102369"/>
<evidence type="ECO:0000313" key="3">
    <source>
        <dbReference type="Proteomes" id="UP000198870"/>
    </source>
</evidence>
<protein>
    <submittedName>
        <fullName evidence="2">Glyoxylase, beta-lactamase superfamily II</fullName>
    </submittedName>
</protein>
<reference evidence="2 3" key="1">
    <citation type="submission" date="2016-10" db="EMBL/GenBank/DDBJ databases">
        <authorList>
            <person name="de Groot N.N."/>
        </authorList>
    </citation>
    <scope>NUCLEOTIDE SEQUENCE [LARGE SCALE GENOMIC DNA]</scope>
    <source>
        <strain evidence="2 3">AA1</strain>
    </source>
</reference>
<name>A0A1G5C4B6_9BACT</name>
<dbReference type="PANTHER" id="PTHR23131">
    <property type="entry name" value="ENDORIBONUCLEASE LACTB2"/>
    <property type="match status" value="1"/>
</dbReference>
<accession>A0A1G5C4B6</accession>
<dbReference type="SMART" id="SM00849">
    <property type="entry name" value="Lactamase_B"/>
    <property type="match status" value="1"/>
</dbReference>
<dbReference type="AlphaFoldDB" id="A0A1G5C4B6"/>
<dbReference type="Proteomes" id="UP000198870">
    <property type="component" value="Unassembled WGS sequence"/>
</dbReference>
<dbReference type="InterPro" id="IPR050662">
    <property type="entry name" value="Sec-metab_biosynth-thioest"/>
</dbReference>
<proteinExistence type="predicted"/>
<organism evidence="2 3">
    <name type="scientific">Desulfoluna spongiiphila</name>
    <dbReference type="NCBI Taxonomy" id="419481"/>
    <lineage>
        <taxon>Bacteria</taxon>
        <taxon>Pseudomonadati</taxon>
        <taxon>Thermodesulfobacteriota</taxon>
        <taxon>Desulfobacteria</taxon>
        <taxon>Desulfobacterales</taxon>
        <taxon>Desulfolunaceae</taxon>
        <taxon>Desulfoluna</taxon>
    </lineage>
</organism>
<dbReference type="CDD" id="cd06262">
    <property type="entry name" value="metallo-hydrolase-like_MBL-fold"/>
    <property type="match status" value="1"/>
</dbReference>